<dbReference type="AlphaFoldDB" id="S3VXZ8"/>
<gene>
    <name evidence="6" type="ORF">LEP1GSC058_3573</name>
</gene>
<dbReference type="Gene3D" id="3.90.190.10">
    <property type="entry name" value="Protein tyrosine phosphatase superfamily"/>
    <property type="match status" value="1"/>
</dbReference>
<dbReference type="InterPro" id="IPR050561">
    <property type="entry name" value="PTP"/>
</dbReference>
<evidence type="ECO:0000313" key="6">
    <source>
        <dbReference type="EMBL" id="EPG72992.1"/>
    </source>
</evidence>
<comment type="caution">
    <text evidence="6">The sequence shown here is derived from an EMBL/GenBank/DDBJ whole genome shotgun (WGS) entry which is preliminary data.</text>
</comment>
<organism evidence="6 7">
    <name type="scientific">Leptospira fainei serovar Hurstbridge str. BUT 6</name>
    <dbReference type="NCBI Taxonomy" id="1193011"/>
    <lineage>
        <taxon>Bacteria</taxon>
        <taxon>Pseudomonadati</taxon>
        <taxon>Spirochaetota</taxon>
        <taxon>Spirochaetia</taxon>
        <taxon>Leptospirales</taxon>
        <taxon>Leptospiraceae</taxon>
        <taxon>Leptospira</taxon>
    </lineage>
</organism>
<dbReference type="InterPro" id="IPR022778">
    <property type="entry name" value="CDKN3"/>
</dbReference>
<dbReference type="InterPro" id="IPR003595">
    <property type="entry name" value="Tyr_Pase_cat"/>
</dbReference>
<accession>S3VXZ8</accession>
<dbReference type="InterPro" id="IPR000387">
    <property type="entry name" value="Tyr_Pase_dom"/>
</dbReference>
<dbReference type="PROSITE" id="PS50054">
    <property type="entry name" value="TYR_PHOSPHATASE_DUAL"/>
    <property type="match status" value="1"/>
</dbReference>
<dbReference type="PROSITE" id="PS50056">
    <property type="entry name" value="TYR_PHOSPHATASE_2"/>
    <property type="match status" value="1"/>
</dbReference>
<dbReference type="SMART" id="SM00195">
    <property type="entry name" value="DSPc"/>
    <property type="match status" value="1"/>
</dbReference>
<keyword evidence="2" id="KW-0378">Hydrolase</keyword>
<dbReference type="EMBL" id="AKWZ02000010">
    <property type="protein sequence ID" value="EPG72992.1"/>
    <property type="molecule type" value="Genomic_DNA"/>
</dbReference>
<sequence>MQFILFPYAVHTLSFEESSIAQKKWALYASGICAAKVLDAIRLSKRLRIDKISIKNRSGVIGLTLLPGRKDRNRDLPQDIKTLKEEGVNRVISLLTENEYSEYGVIEIKEVYKTEGLDPIFFPILDQRIPDRKSLNELLEKIDKDLLSGKNVLIHCVGGLGRSGTIVAAYLILCSGYTVDEAIRTVREVRSERAIESIEQEEFLRNLTTS</sequence>
<keyword evidence="7" id="KW-1185">Reference proteome</keyword>
<name>S3VXZ8_9LEPT</name>
<evidence type="ECO:0000259" key="5">
    <source>
        <dbReference type="PROSITE" id="PS50056"/>
    </source>
</evidence>
<protein>
    <recommendedName>
        <fullName evidence="1">protein-tyrosine-phosphatase</fullName>
        <ecNumber evidence="1">3.1.3.48</ecNumber>
    </recommendedName>
</protein>
<dbReference type="SMART" id="SM00404">
    <property type="entry name" value="PTPc_motif"/>
    <property type="match status" value="1"/>
</dbReference>
<dbReference type="Proteomes" id="UP000014540">
    <property type="component" value="Unassembled WGS sequence"/>
</dbReference>
<evidence type="ECO:0000256" key="2">
    <source>
        <dbReference type="ARBA" id="ARBA00022801"/>
    </source>
</evidence>
<dbReference type="PANTHER" id="PTHR23339">
    <property type="entry name" value="TYROSINE SPECIFIC PROTEIN PHOSPHATASE AND DUAL SPECIFICITY PROTEIN PHOSPHATASE"/>
    <property type="match status" value="1"/>
</dbReference>
<keyword evidence="6" id="KW-0649">Protein kinase inhibitor</keyword>
<evidence type="ECO:0000256" key="1">
    <source>
        <dbReference type="ARBA" id="ARBA00013064"/>
    </source>
</evidence>
<dbReference type="EC" id="3.1.3.48" evidence="1"/>
<dbReference type="SUPFAM" id="SSF52799">
    <property type="entry name" value="(Phosphotyrosine protein) phosphatases II"/>
    <property type="match status" value="1"/>
</dbReference>
<dbReference type="GO" id="GO:0004725">
    <property type="term" value="F:protein tyrosine phosphatase activity"/>
    <property type="evidence" value="ECO:0007669"/>
    <property type="project" value="UniProtKB-EC"/>
</dbReference>
<proteinExistence type="predicted"/>
<dbReference type="InterPro" id="IPR020422">
    <property type="entry name" value="TYR_PHOSPHATASE_DUAL_dom"/>
</dbReference>
<dbReference type="InterPro" id="IPR016130">
    <property type="entry name" value="Tyr_Pase_AS"/>
</dbReference>
<evidence type="ECO:0000256" key="3">
    <source>
        <dbReference type="ARBA" id="ARBA00022912"/>
    </source>
</evidence>
<dbReference type="PROSITE" id="PS00383">
    <property type="entry name" value="TYR_PHOSPHATASE_1"/>
    <property type="match status" value="1"/>
</dbReference>
<dbReference type="STRING" id="1193011.LEP1GSC058_3573"/>
<evidence type="ECO:0000313" key="7">
    <source>
        <dbReference type="Proteomes" id="UP000014540"/>
    </source>
</evidence>
<dbReference type="FunFam" id="3.90.190.10:FF:000157">
    <property type="entry name" value="Protein-tyrosine phosphatase"/>
    <property type="match status" value="1"/>
</dbReference>
<feature type="domain" description="Tyrosine specific protein phosphatases" evidence="5">
    <location>
        <begin position="133"/>
        <end position="190"/>
    </location>
</feature>
<evidence type="ECO:0000259" key="4">
    <source>
        <dbReference type="PROSITE" id="PS50054"/>
    </source>
</evidence>
<feature type="domain" description="Tyrosine-protein phosphatase" evidence="4">
    <location>
        <begin position="60"/>
        <end position="210"/>
    </location>
</feature>
<dbReference type="InterPro" id="IPR029021">
    <property type="entry name" value="Prot-tyrosine_phosphatase-like"/>
</dbReference>
<reference evidence="6" key="1">
    <citation type="submission" date="2013-04" db="EMBL/GenBank/DDBJ databases">
        <authorList>
            <person name="Harkins D.M."/>
            <person name="Durkin A.S."/>
            <person name="Selengut J.D."/>
            <person name="Sanka R."/>
            <person name="DePew J."/>
            <person name="Purushe J."/>
            <person name="Ahmed A."/>
            <person name="van der Linden H."/>
            <person name="Goris M.G.A."/>
            <person name="Hartskeerl R.A."/>
            <person name="Vinetz J.M."/>
            <person name="Sutton G.G."/>
            <person name="Nelson W.C."/>
            <person name="Fouts D.E."/>
        </authorList>
    </citation>
    <scope>NUCLEOTIDE SEQUENCE [LARGE SCALE GENOMIC DNA]</scope>
    <source>
        <strain evidence="6">BUT 6</strain>
    </source>
</reference>
<dbReference type="Pfam" id="PF05706">
    <property type="entry name" value="CDKN3"/>
    <property type="match status" value="1"/>
</dbReference>
<keyword evidence="3" id="KW-0904">Protein phosphatase</keyword>